<dbReference type="PANTHER" id="PTHR33390">
    <property type="entry name" value="STRESS UP-REGULATED NOD 19 PROTEIN"/>
    <property type="match status" value="1"/>
</dbReference>
<dbReference type="STRING" id="4072.A0A2G2ZR19"/>
<reference evidence="1 2" key="1">
    <citation type="journal article" date="2014" name="Nat. Genet.">
        <title>Genome sequence of the hot pepper provides insights into the evolution of pungency in Capsicum species.</title>
        <authorList>
            <person name="Kim S."/>
            <person name="Park M."/>
            <person name="Yeom S.I."/>
            <person name="Kim Y.M."/>
            <person name="Lee J.M."/>
            <person name="Lee H.A."/>
            <person name="Seo E."/>
            <person name="Choi J."/>
            <person name="Cheong K."/>
            <person name="Kim K.T."/>
            <person name="Jung K."/>
            <person name="Lee G.W."/>
            <person name="Oh S.K."/>
            <person name="Bae C."/>
            <person name="Kim S.B."/>
            <person name="Lee H.Y."/>
            <person name="Kim S.Y."/>
            <person name="Kim M.S."/>
            <person name="Kang B.C."/>
            <person name="Jo Y.D."/>
            <person name="Yang H.B."/>
            <person name="Jeong H.J."/>
            <person name="Kang W.H."/>
            <person name="Kwon J.K."/>
            <person name="Shin C."/>
            <person name="Lim J.Y."/>
            <person name="Park J.H."/>
            <person name="Huh J.H."/>
            <person name="Kim J.S."/>
            <person name="Kim B.D."/>
            <person name="Cohen O."/>
            <person name="Paran I."/>
            <person name="Suh M.C."/>
            <person name="Lee S.B."/>
            <person name="Kim Y.K."/>
            <person name="Shin Y."/>
            <person name="Noh S.J."/>
            <person name="Park J."/>
            <person name="Seo Y.S."/>
            <person name="Kwon S.Y."/>
            <person name="Kim H.A."/>
            <person name="Park J.M."/>
            <person name="Kim H.J."/>
            <person name="Choi S.B."/>
            <person name="Bosland P.W."/>
            <person name="Reeves G."/>
            <person name="Jo S.H."/>
            <person name="Lee B.W."/>
            <person name="Cho H.T."/>
            <person name="Choi H.S."/>
            <person name="Lee M.S."/>
            <person name="Yu Y."/>
            <person name="Do Choi Y."/>
            <person name="Park B.S."/>
            <person name="van Deynze A."/>
            <person name="Ashrafi H."/>
            <person name="Hill T."/>
            <person name="Kim W.T."/>
            <person name="Pai H.S."/>
            <person name="Ahn H.K."/>
            <person name="Yeam I."/>
            <person name="Giovannoni J.J."/>
            <person name="Rose J.K."/>
            <person name="Sorensen I."/>
            <person name="Lee S.J."/>
            <person name="Kim R.W."/>
            <person name="Choi I.Y."/>
            <person name="Choi B.S."/>
            <person name="Lim J.S."/>
            <person name="Lee Y.H."/>
            <person name="Choi D."/>
        </authorList>
    </citation>
    <scope>NUCLEOTIDE SEQUENCE [LARGE SCALE GENOMIC DNA]</scope>
    <source>
        <strain evidence="2">cv. CM334</strain>
    </source>
</reference>
<evidence type="ECO:0000313" key="2">
    <source>
        <dbReference type="Proteomes" id="UP000222542"/>
    </source>
</evidence>
<accession>A0A2G2ZR19</accession>
<dbReference type="EMBL" id="AYRZ02000004">
    <property type="protein sequence ID" value="PHT84436.1"/>
    <property type="molecule type" value="Genomic_DNA"/>
</dbReference>
<reference evidence="1 2" key="2">
    <citation type="journal article" date="2017" name="Genome Biol.">
        <title>New reference genome sequences of hot pepper reveal the massive evolution of plant disease-resistance genes by retroduplication.</title>
        <authorList>
            <person name="Kim S."/>
            <person name="Park J."/>
            <person name="Yeom S.I."/>
            <person name="Kim Y.M."/>
            <person name="Seo E."/>
            <person name="Kim K.T."/>
            <person name="Kim M.S."/>
            <person name="Lee J.M."/>
            <person name="Cheong K."/>
            <person name="Shin H.S."/>
            <person name="Kim S.B."/>
            <person name="Han K."/>
            <person name="Lee J."/>
            <person name="Park M."/>
            <person name="Lee H.A."/>
            <person name="Lee H.Y."/>
            <person name="Lee Y."/>
            <person name="Oh S."/>
            <person name="Lee J.H."/>
            <person name="Choi E."/>
            <person name="Choi E."/>
            <person name="Lee S.E."/>
            <person name="Jeon J."/>
            <person name="Kim H."/>
            <person name="Choi G."/>
            <person name="Song H."/>
            <person name="Lee J."/>
            <person name="Lee S.C."/>
            <person name="Kwon J.K."/>
            <person name="Lee H.Y."/>
            <person name="Koo N."/>
            <person name="Hong Y."/>
            <person name="Kim R.W."/>
            <person name="Kang W.H."/>
            <person name="Huh J.H."/>
            <person name="Kang B.C."/>
            <person name="Yang T.J."/>
            <person name="Lee Y.H."/>
            <person name="Bennetzen J.L."/>
            <person name="Choi D."/>
        </authorList>
    </citation>
    <scope>NUCLEOTIDE SEQUENCE [LARGE SCALE GENOMIC DNA]</scope>
    <source>
        <strain evidence="2">cv. CM334</strain>
    </source>
</reference>
<dbReference type="InterPro" id="IPR011692">
    <property type="entry name" value="Stress_up-reg_Nod19"/>
</dbReference>
<comment type="caution">
    <text evidence="1">The sequence shown here is derived from an EMBL/GenBank/DDBJ whole genome shotgun (WGS) entry which is preliminary data.</text>
</comment>
<sequence length="186" mass="20630">MDDQLHAIDTRGVEDRFGCTECRCHLYNVAKDENGRDIGPDYFGGLKCSPNKTRCRLREGFKGPKKAYYMKYSVSMLIGMRPPLCLSRFIFSMSQIHGGESLETETALVKHQCQIEYAVEPCSADENVGGCTHARNITVPFPIDGDVITYGVAHHHRGGMRSTLHGEDERVICSSKPICGKGKSGK</sequence>
<keyword evidence="2" id="KW-1185">Reference proteome</keyword>
<organism evidence="1 2">
    <name type="scientific">Capsicum annuum</name>
    <name type="common">Capsicum pepper</name>
    <dbReference type="NCBI Taxonomy" id="4072"/>
    <lineage>
        <taxon>Eukaryota</taxon>
        <taxon>Viridiplantae</taxon>
        <taxon>Streptophyta</taxon>
        <taxon>Embryophyta</taxon>
        <taxon>Tracheophyta</taxon>
        <taxon>Spermatophyta</taxon>
        <taxon>Magnoliopsida</taxon>
        <taxon>eudicotyledons</taxon>
        <taxon>Gunneridae</taxon>
        <taxon>Pentapetalae</taxon>
        <taxon>asterids</taxon>
        <taxon>lamiids</taxon>
        <taxon>Solanales</taxon>
        <taxon>Solanaceae</taxon>
        <taxon>Solanoideae</taxon>
        <taxon>Capsiceae</taxon>
        <taxon>Capsicum</taxon>
    </lineage>
</organism>
<name>A0A2G2ZR19_CAPAN</name>
<dbReference type="Proteomes" id="UP000222542">
    <property type="component" value="Unassembled WGS sequence"/>
</dbReference>
<proteinExistence type="predicted"/>
<evidence type="ECO:0000313" key="1">
    <source>
        <dbReference type="EMBL" id="PHT84436.1"/>
    </source>
</evidence>
<gene>
    <name evidence="1" type="ORF">T459_12879</name>
</gene>
<dbReference type="Gramene" id="PHT84436">
    <property type="protein sequence ID" value="PHT84436"/>
    <property type="gene ID" value="T459_12879"/>
</dbReference>
<dbReference type="PANTHER" id="PTHR33390:SF9">
    <property type="entry name" value="STRESS UP-REGULATED NOD 19 PROTEIN"/>
    <property type="match status" value="1"/>
</dbReference>
<dbReference type="Pfam" id="PF07712">
    <property type="entry name" value="SURNod19"/>
    <property type="match status" value="1"/>
</dbReference>
<dbReference type="AlphaFoldDB" id="A0A2G2ZR19"/>
<protein>
    <submittedName>
        <fullName evidence="1">Uncharacterized protein</fullName>
    </submittedName>
</protein>